<dbReference type="Proteomes" id="UP000325255">
    <property type="component" value="Unassembled WGS sequence"/>
</dbReference>
<name>A0A5M6IVH2_9PROT</name>
<dbReference type="Gene3D" id="1.10.10.10">
    <property type="entry name" value="Winged helix-like DNA-binding domain superfamily/Winged helix DNA-binding domain"/>
    <property type="match status" value="1"/>
</dbReference>
<evidence type="ECO:0008006" key="4">
    <source>
        <dbReference type="Google" id="ProtNLM"/>
    </source>
</evidence>
<feature type="compositionally biased region" description="Basic and acidic residues" evidence="1">
    <location>
        <begin position="127"/>
        <end position="165"/>
    </location>
</feature>
<accession>A0A5M6IVH2</accession>
<evidence type="ECO:0000256" key="1">
    <source>
        <dbReference type="SAM" id="MobiDB-lite"/>
    </source>
</evidence>
<protein>
    <recommendedName>
        <fullName evidence="4">Helix-turn-helix domain-containing protein</fullName>
    </recommendedName>
</protein>
<evidence type="ECO:0000313" key="2">
    <source>
        <dbReference type="EMBL" id="KAA5611558.1"/>
    </source>
</evidence>
<keyword evidence="3" id="KW-1185">Reference proteome</keyword>
<organism evidence="2 3">
    <name type="scientific">Rhodovastum atsumiense</name>
    <dbReference type="NCBI Taxonomy" id="504468"/>
    <lineage>
        <taxon>Bacteria</taxon>
        <taxon>Pseudomonadati</taxon>
        <taxon>Pseudomonadota</taxon>
        <taxon>Alphaproteobacteria</taxon>
        <taxon>Acetobacterales</taxon>
        <taxon>Acetobacteraceae</taxon>
        <taxon>Rhodovastum</taxon>
    </lineage>
</organism>
<comment type="caution">
    <text evidence="2">The sequence shown here is derived from an EMBL/GenBank/DDBJ whole genome shotgun (WGS) entry which is preliminary data.</text>
</comment>
<feature type="compositionally biased region" description="Acidic residues" evidence="1">
    <location>
        <begin position="166"/>
        <end position="176"/>
    </location>
</feature>
<dbReference type="EMBL" id="VWPK01000019">
    <property type="protein sequence ID" value="KAA5611558.1"/>
    <property type="molecule type" value="Genomic_DNA"/>
</dbReference>
<dbReference type="AlphaFoldDB" id="A0A5M6IVH2"/>
<evidence type="ECO:0000313" key="3">
    <source>
        <dbReference type="Proteomes" id="UP000325255"/>
    </source>
</evidence>
<dbReference type="InterPro" id="IPR036388">
    <property type="entry name" value="WH-like_DNA-bd_sf"/>
</dbReference>
<dbReference type="RefSeq" id="WP_162530582.1">
    <property type="nucleotide sequence ID" value="NZ_OW485606.1"/>
</dbReference>
<feature type="compositionally biased region" description="Pro residues" evidence="1">
    <location>
        <begin position="198"/>
        <end position="210"/>
    </location>
</feature>
<feature type="region of interest" description="Disordered" evidence="1">
    <location>
        <begin position="117"/>
        <end position="216"/>
    </location>
</feature>
<gene>
    <name evidence="2" type="ORF">F1189_13415</name>
</gene>
<reference evidence="2 3" key="1">
    <citation type="submission" date="2019-09" db="EMBL/GenBank/DDBJ databases">
        <title>Genome sequence of Rhodovastum atsumiense, a diverse member of the Acetobacteraceae family of non-sulfur purple photosynthetic bacteria.</title>
        <authorList>
            <person name="Meyer T."/>
            <person name="Kyndt J."/>
        </authorList>
    </citation>
    <scope>NUCLEOTIDE SEQUENCE [LARGE SCALE GENOMIC DNA]</scope>
    <source>
        <strain evidence="2 3">DSM 21279</strain>
    </source>
</reference>
<sequence>MNPEGGYTRQYRRMWRNPVFRSKTEAAIFAWMKDEAQWRRGRISTLFGPIQLEVGELLISERSLASDWDLHRNTIRSLLHRMVADGMIKVFSDRCPHRAGTIIRIVNYSIYQGLAAPQETGQDQSDDEARTEEGPKKDRSGTNTKEEKESKKGKKGEEGGRARDPDGDEDLGEEDQPSSLDQPEQEDEQEAAAAAADNPPPAPPAPPAPDAPHQSGQIVAFPRPTLVSEQPPTSPPARIGHYRAEAVWMIEDFDNERARAYGENNRRFCPTAMDGTIAEGWLTAGERSGFDAATVRGMAGDVFRETFSNRAEAREDIPRSLKFFDDAVLRLIAKRARGPRTVVVDDVVDDAQPLRAAARSAGRRGAPRTAASLAARITSVPEF</sequence>
<proteinExistence type="predicted"/>